<dbReference type="AlphaFoldDB" id="A0A815B898"/>
<evidence type="ECO:0000313" key="1">
    <source>
        <dbReference type="EMBL" id="CAF1266269.1"/>
    </source>
</evidence>
<organism evidence="1 2">
    <name type="scientific">Adineta steineri</name>
    <dbReference type="NCBI Taxonomy" id="433720"/>
    <lineage>
        <taxon>Eukaryota</taxon>
        <taxon>Metazoa</taxon>
        <taxon>Spiralia</taxon>
        <taxon>Gnathifera</taxon>
        <taxon>Rotifera</taxon>
        <taxon>Eurotatoria</taxon>
        <taxon>Bdelloidea</taxon>
        <taxon>Adinetida</taxon>
        <taxon>Adinetidae</taxon>
        <taxon>Adineta</taxon>
    </lineage>
</organism>
<dbReference type="InterPro" id="IPR047746">
    <property type="entry name" value="Dae2/Tae2-like"/>
</dbReference>
<accession>A0A815B898</accession>
<dbReference type="EMBL" id="CAJNOG010000486">
    <property type="protein sequence ID" value="CAF1266269.1"/>
    <property type="molecule type" value="Genomic_DNA"/>
</dbReference>
<sequence>MTNINNEHKQMISVLNQLIDEREILSRENEYLRSRETESLLIKTMNEMRKERNLLFKLLSNLITKHNYDEQEQHASIPIRFGLVRGASIASGTAIATFPNGKYSGHAAIYTGQNNDGIQVWDQWVGRPVATRTIRWNGSGISNNGDSFFVIV</sequence>
<proteinExistence type="predicted"/>
<protein>
    <submittedName>
        <fullName evidence="1">Uncharacterized protein</fullName>
    </submittedName>
</protein>
<comment type="caution">
    <text evidence="1">The sequence shown here is derived from an EMBL/GenBank/DDBJ whole genome shotgun (WGS) entry which is preliminary data.</text>
</comment>
<gene>
    <name evidence="1" type="ORF">JYZ213_LOCUS30435</name>
</gene>
<dbReference type="Proteomes" id="UP000663845">
    <property type="component" value="Unassembled WGS sequence"/>
</dbReference>
<name>A0A815B898_9BILA</name>
<reference evidence="1" key="1">
    <citation type="submission" date="2021-02" db="EMBL/GenBank/DDBJ databases">
        <authorList>
            <person name="Nowell W R."/>
        </authorList>
    </citation>
    <scope>NUCLEOTIDE SEQUENCE</scope>
</reference>
<dbReference type="NCBIfam" id="NF033857">
    <property type="entry name" value="BPSL0067_fam"/>
    <property type="match status" value="1"/>
</dbReference>
<evidence type="ECO:0000313" key="2">
    <source>
        <dbReference type="Proteomes" id="UP000663845"/>
    </source>
</evidence>